<accession>A0ABW0UC42</accession>
<dbReference type="Proteomes" id="UP001596110">
    <property type="component" value="Unassembled WGS sequence"/>
</dbReference>
<dbReference type="InterPro" id="IPR031616">
    <property type="entry name" value="BsrE-like"/>
</dbReference>
<sequence>MSVYEALSLMINSGILLLGLLTYISKKK</sequence>
<reference evidence="3" key="1">
    <citation type="journal article" date="2019" name="Int. J. Syst. Evol. Microbiol.">
        <title>The Global Catalogue of Microorganisms (GCM) 10K type strain sequencing project: providing services to taxonomists for standard genome sequencing and annotation.</title>
        <authorList>
            <consortium name="The Broad Institute Genomics Platform"/>
            <consortium name="The Broad Institute Genome Sequencing Center for Infectious Disease"/>
            <person name="Wu L."/>
            <person name="Ma J."/>
        </authorList>
    </citation>
    <scope>NUCLEOTIDE SEQUENCE [LARGE SCALE GENOMIC DNA]</scope>
    <source>
        <strain evidence="3">DT43</strain>
    </source>
</reference>
<feature type="transmembrane region" description="Helical" evidence="1">
    <location>
        <begin position="6"/>
        <end position="24"/>
    </location>
</feature>
<dbReference type="RefSeq" id="WP_220702234.1">
    <property type="nucleotide sequence ID" value="NZ_JBHSOJ010000015.1"/>
</dbReference>
<organism evidence="2 3">
    <name type="scientific">Streptococcus caledonicus</name>
    <dbReference type="NCBI Taxonomy" id="2614158"/>
    <lineage>
        <taxon>Bacteria</taxon>
        <taxon>Bacillati</taxon>
        <taxon>Bacillota</taxon>
        <taxon>Bacilli</taxon>
        <taxon>Lactobacillales</taxon>
        <taxon>Streptococcaceae</taxon>
        <taxon>Streptococcus</taxon>
    </lineage>
</organism>
<dbReference type="Pfam" id="PF16935">
    <property type="entry name" value="Hol_Tox"/>
    <property type="match status" value="1"/>
</dbReference>
<evidence type="ECO:0000313" key="3">
    <source>
        <dbReference type="Proteomes" id="UP001596110"/>
    </source>
</evidence>
<keyword evidence="1" id="KW-1133">Transmembrane helix</keyword>
<proteinExistence type="predicted"/>
<keyword evidence="3" id="KW-1185">Reference proteome</keyword>
<gene>
    <name evidence="2" type="ORF">ACFPQ3_03000</name>
</gene>
<keyword evidence="1" id="KW-0472">Membrane</keyword>
<name>A0ABW0UC42_9STRE</name>
<keyword evidence="1" id="KW-0812">Transmembrane</keyword>
<evidence type="ECO:0000313" key="2">
    <source>
        <dbReference type="EMBL" id="MFC5630578.1"/>
    </source>
</evidence>
<evidence type="ECO:0000256" key="1">
    <source>
        <dbReference type="SAM" id="Phobius"/>
    </source>
</evidence>
<comment type="caution">
    <text evidence="2">The sequence shown here is derived from an EMBL/GenBank/DDBJ whole genome shotgun (WGS) entry which is preliminary data.</text>
</comment>
<protein>
    <submittedName>
        <fullName evidence="2">Holin-like toxin</fullName>
    </submittedName>
</protein>
<dbReference type="EMBL" id="JBHSOJ010000015">
    <property type="protein sequence ID" value="MFC5630578.1"/>
    <property type="molecule type" value="Genomic_DNA"/>
</dbReference>